<feature type="compositionally biased region" description="Basic and acidic residues" evidence="1">
    <location>
        <begin position="70"/>
        <end position="85"/>
    </location>
</feature>
<protein>
    <submittedName>
        <fullName evidence="2">Uncharacterized protein</fullName>
    </submittedName>
</protein>
<accession>A0A4Z2G7C0</accession>
<organism evidence="2 3">
    <name type="scientific">Liparis tanakae</name>
    <name type="common">Tanaka's snailfish</name>
    <dbReference type="NCBI Taxonomy" id="230148"/>
    <lineage>
        <taxon>Eukaryota</taxon>
        <taxon>Metazoa</taxon>
        <taxon>Chordata</taxon>
        <taxon>Craniata</taxon>
        <taxon>Vertebrata</taxon>
        <taxon>Euteleostomi</taxon>
        <taxon>Actinopterygii</taxon>
        <taxon>Neopterygii</taxon>
        <taxon>Teleostei</taxon>
        <taxon>Neoteleostei</taxon>
        <taxon>Acanthomorphata</taxon>
        <taxon>Eupercaria</taxon>
        <taxon>Perciformes</taxon>
        <taxon>Cottioidei</taxon>
        <taxon>Cottales</taxon>
        <taxon>Liparidae</taxon>
        <taxon>Liparis</taxon>
    </lineage>
</organism>
<comment type="caution">
    <text evidence="2">The sequence shown here is derived from an EMBL/GenBank/DDBJ whole genome shotgun (WGS) entry which is preliminary data.</text>
</comment>
<feature type="region of interest" description="Disordered" evidence="1">
    <location>
        <begin position="1"/>
        <end position="128"/>
    </location>
</feature>
<gene>
    <name evidence="2" type="ORF">EYF80_041336</name>
</gene>
<name>A0A4Z2G7C0_9TELE</name>
<proteinExistence type="predicted"/>
<dbReference type="AlphaFoldDB" id="A0A4Z2G7C0"/>
<dbReference type="EMBL" id="SRLO01000696">
    <property type="protein sequence ID" value="TNN48462.1"/>
    <property type="molecule type" value="Genomic_DNA"/>
</dbReference>
<evidence type="ECO:0000313" key="3">
    <source>
        <dbReference type="Proteomes" id="UP000314294"/>
    </source>
</evidence>
<reference evidence="2 3" key="1">
    <citation type="submission" date="2019-03" db="EMBL/GenBank/DDBJ databases">
        <title>First draft genome of Liparis tanakae, snailfish: a comprehensive survey of snailfish specific genes.</title>
        <authorList>
            <person name="Kim W."/>
            <person name="Song I."/>
            <person name="Jeong J.-H."/>
            <person name="Kim D."/>
            <person name="Kim S."/>
            <person name="Ryu S."/>
            <person name="Song J.Y."/>
            <person name="Lee S.K."/>
        </authorList>
    </citation>
    <scope>NUCLEOTIDE SEQUENCE [LARGE SCALE GENOMIC DNA]</scope>
    <source>
        <tissue evidence="2">Muscle</tissue>
    </source>
</reference>
<evidence type="ECO:0000313" key="2">
    <source>
        <dbReference type="EMBL" id="TNN48462.1"/>
    </source>
</evidence>
<keyword evidence="3" id="KW-1185">Reference proteome</keyword>
<dbReference type="Proteomes" id="UP000314294">
    <property type="component" value="Unassembled WGS sequence"/>
</dbReference>
<feature type="compositionally biased region" description="Polar residues" evidence="1">
    <location>
        <begin position="30"/>
        <end position="46"/>
    </location>
</feature>
<feature type="compositionally biased region" description="Polar residues" evidence="1">
    <location>
        <begin position="115"/>
        <end position="125"/>
    </location>
</feature>
<evidence type="ECO:0000256" key="1">
    <source>
        <dbReference type="SAM" id="MobiDB-lite"/>
    </source>
</evidence>
<sequence>MVLNRTKAQAAAWSTVTPREEEEEAIQKGKSMSTCPSGYVTSPLNKQQRHVAFSHSEDNKQGSRAEGGQEEGRRRAGGEQEEGRRGGRRGAGGGQEGGRRRAGGGQEEGRRRASLTRSRIQSEDTPITKRLRGQLLFTLPRPQEALSLQGAASSFSFLFEGLFVPQLH</sequence>